<accession>A0ABT9ML62</accession>
<proteinExistence type="predicted"/>
<evidence type="ECO:0000313" key="2">
    <source>
        <dbReference type="Proteomes" id="UP001240984"/>
    </source>
</evidence>
<keyword evidence="2" id="KW-1185">Reference proteome</keyword>
<protein>
    <submittedName>
        <fullName evidence="1">Uncharacterized protein</fullName>
    </submittedName>
</protein>
<dbReference type="RefSeq" id="WP_306827074.1">
    <property type="nucleotide sequence ID" value="NZ_JAUSRA010000001.1"/>
</dbReference>
<dbReference type="EMBL" id="JAUSRA010000001">
    <property type="protein sequence ID" value="MDP9792167.1"/>
    <property type="molecule type" value="Genomic_DNA"/>
</dbReference>
<organism evidence="1 2">
    <name type="scientific">Catenuloplanes nepalensis</name>
    <dbReference type="NCBI Taxonomy" id="587533"/>
    <lineage>
        <taxon>Bacteria</taxon>
        <taxon>Bacillati</taxon>
        <taxon>Actinomycetota</taxon>
        <taxon>Actinomycetes</taxon>
        <taxon>Micromonosporales</taxon>
        <taxon>Micromonosporaceae</taxon>
        <taxon>Catenuloplanes</taxon>
    </lineage>
</organism>
<evidence type="ECO:0000313" key="1">
    <source>
        <dbReference type="EMBL" id="MDP9792167.1"/>
    </source>
</evidence>
<gene>
    <name evidence="1" type="ORF">J2S43_000679</name>
</gene>
<sequence>MTYNLLIVGEPDHAALATALAELLGVPPTGVDIADEDAEERDWAAPVLVTTSPRTGDAREALDIYLAESFAAPSERETAVGLARALRTPVLYPAEEDLPSAFWVATPTGSRIRARLDAEDGGETPAVRVGAVEYPVVALPGAQVRPLPDVIRTHVMPSPIADRIGERLGADSDDRMWHAVNRLAAWEALVARIEFGWPPDGWYPADYYRGDLETRDRLAVSVAEAPPGPRAVLAGALSGIDDAFRRLTHDDGGAALAAESGGAAVDAPPDHWWWRHVPRPLPWDRQPGR</sequence>
<dbReference type="Proteomes" id="UP001240984">
    <property type="component" value="Unassembled WGS sequence"/>
</dbReference>
<name>A0ABT9ML62_9ACTN</name>
<reference evidence="1 2" key="1">
    <citation type="submission" date="2023-07" db="EMBL/GenBank/DDBJ databases">
        <title>Sequencing the genomes of 1000 actinobacteria strains.</title>
        <authorList>
            <person name="Klenk H.-P."/>
        </authorList>
    </citation>
    <scope>NUCLEOTIDE SEQUENCE [LARGE SCALE GENOMIC DNA]</scope>
    <source>
        <strain evidence="1 2">DSM 44710</strain>
    </source>
</reference>
<comment type="caution">
    <text evidence="1">The sequence shown here is derived from an EMBL/GenBank/DDBJ whole genome shotgun (WGS) entry which is preliminary data.</text>
</comment>